<sequence length="208" mass="23659">MTMTMPLRIRPAVLTRKLLSPQYPSPSIITNSCRAPGSRFYATSERLPKIADSSVWTAMVPRFIRNRKSRKAGESKEWNPATFYIVMFTLIGSQAIRLLTLKNGYAAYRRSVDAKIELLKEVIGRLQKGEKVDVEKLLGTGDEAKELEWEDVLQQIEQEDAQWHSQPKAAKEEKSTQESERKDSSVSETSSDNDTATKIQSTRKVNFF</sequence>
<feature type="compositionally biased region" description="Polar residues" evidence="1">
    <location>
        <begin position="186"/>
        <end position="208"/>
    </location>
</feature>
<protein>
    <submittedName>
        <fullName evidence="2">Uncharacterized protein</fullName>
    </submittedName>
</protein>
<proteinExistence type="predicted"/>
<gene>
    <name evidence="2" type="ORF">N7458_002668</name>
</gene>
<comment type="caution">
    <text evidence="2">The sequence shown here is derived from an EMBL/GenBank/DDBJ whole genome shotgun (WGS) entry which is preliminary data.</text>
</comment>
<feature type="compositionally biased region" description="Basic and acidic residues" evidence="1">
    <location>
        <begin position="169"/>
        <end position="185"/>
    </location>
</feature>
<name>A0AAD6CD66_9EURO</name>
<evidence type="ECO:0000256" key="1">
    <source>
        <dbReference type="SAM" id="MobiDB-lite"/>
    </source>
</evidence>
<evidence type="ECO:0000313" key="2">
    <source>
        <dbReference type="EMBL" id="KAJ5461116.1"/>
    </source>
</evidence>
<keyword evidence="3" id="KW-1185">Reference proteome</keyword>
<organism evidence="2 3">
    <name type="scientific">Penicillium daleae</name>
    <dbReference type="NCBI Taxonomy" id="63821"/>
    <lineage>
        <taxon>Eukaryota</taxon>
        <taxon>Fungi</taxon>
        <taxon>Dikarya</taxon>
        <taxon>Ascomycota</taxon>
        <taxon>Pezizomycotina</taxon>
        <taxon>Eurotiomycetes</taxon>
        <taxon>Eurotiomycetidae</taxon>
        <taxon>Eurotiales</taxon>
        <taxon>Aspergillaceae</taxon>
        <taxon>Penicillium</taxon>
    </lineage>
</organism>
<dbReference type="EMBL" id="JAPVEA010000002">
    <property type="protein sequence ID" value="KAJ5461116.1"/>
    <property type="molecule type" value="Genomic_DNA"/>
</dbReference>
<accession>A0AAD6CD66</accession>
<dbReference type="GeneID" id="81596294"/>
<reference evidence="2" key="1">
    <citation type="submission" date="2022-12" db="EMBL/GenBank/DDBJ databases">
        <authorList>
            <person name="Petersen C."/>
        </authorList>
    </citation>
    <scope>NUCLEOTIDE SEQUENCE</scope>
    <source>
        <strain evidence="2">IBT 16125</strain>
    </source>
</reference>
<dbReference type="RefSeq" id="XP_056770158.1">
    <property type="nucleotide sequence ID" value="XM_056906051.1"/>
</dbReference>
<evidence type="ECO:0000313" key="3">
    <source>
        <dbReference type="Proteomes" id="UP001213681"/>
    </source>
</evidence>
<dbReference type="InterPro" id="IPR035213">
    <property type="entry name" value="DUF5321"/>
</dbReference>
<dbReference type="AlphaFoldDB" id="A0AAD6CD66"/>
<feature type="region of interest" description="Disordered" evidence="1">
    <location>
        <begin position="160"/>
        <end position="208"/>
    </location>
</feature>
<dbReference type="Proteomes" id="UP001213681">
    <property type="component" value="Unassembled WGS sequence"/>
</dbReference>
<reference evidence="2" key="2">
    <citation type="journal article" date="2023" name="IMA Fungus">
        <title>Comparative genomic study of the Penicillium genus elucidates a diverse pangenome and 15 lateral gene transfer events.</title>
        <authorList>
            <person name="Petersen C."/>
            <person name="Sorensen T."/>
            <person name="Nielsen M.R."/>
            <person name="Sondergaard T.E."/>
            <person name="Sorensen J.L."/>
            <person name="Fitzpatrick D.A."/>
            <person name="Frisvad J.C."/>
            <person name="Nielsen K.L."/>
        </authorList>
    </citation>
    <scope>NUCLEOTIDE SEQUENCE</scope>
    <source>
        <strain evidence="2">IBT 16125</strain>
    </source>
</reference>
<dbReference type="Pfam" id="PF17254">
    <property type="entry name" value="DUF5321"/>
    <property type="match status" value="1"/>
</dbReference>